<dbReference type="eggNOG" id="COG3181">
    <property type="taxonomic scope" value="Bacteria"/>
</dbReference>
<organism evidence="2 3">
    <name type="scientific">Acidiphilium cryptum (strain JF-5)</name>
    <dbReference type="NCBI Taxonomy" id="349163"/>
    <lineage>
        <taxon>Bacteria</taxon>
        <taxon>Pseudomonadati</taxon>
        <taxon>Pseudomonadota</taxon>
        <taxon>Alphaproteobacteria</taxon>
        <taxon>Acetobacterales</taxon>
        <taxon>Acidocellaceae</taxon>
        <taxon>Acidiphilium</taxon>
    </lineage>
</organism>
<feature type="signal peptide" evidence="1">
    <location>
        <begin position="1"/>
        <end position="24"/>
    </location>
</feature>
<dbReference type="Gene3D" id="3.40.190.150">
    <property type="entry name" value="Bordetella uptake gene, domain 1"/>
    <property type="match status" value="1"/>
</dbReference>
<dbReference type="KEGG" id="acr:Acry_0402"/>
<proteinExistence type="predicted"/>
<evidence type="ECO:0000256" key="1">
    <source>
        <dbReference type="SAM" id="SignalP"/>
    </source>
</evidence>
<evidence type="ECO:0000313" key="2">
    <source>
        <dbReference type="EMBL" id="ABQ29627.1"/>
    </source>
</evidence>
<sequence>MKRRAALGALGTIIAGSALPFARASDLPTPANAIFADTFGGSYRIVVGGLPGGQADRWGRAIALGLEKILSPRTPLRIETVGGQDGVTGANRLQTLMVSDGHTAALLPGESSIAFLTGDPRVHFRPGEWIPILAGLSSGVIVLRGGAGRLAQAAPVRLAAAAPESPDLAAILAFERLGVPISPIFGLRGTTAVARAFGLGEVDAVMLTGEDIPADLASLQAEGGAAICSLGTVDQAGRTVRDPRFANVPTVAELAGIRHAKALSPPLERAFQGVAAASRLDFIMVLPHLTPAASVALWRQAALGAIQGSALQSAATASAISLTVNGAAVALAPIAASPEALLALRQFLFTRFGWRPS</sequence>
<dbReference type="InterPro" id="IPR042100">
    <property type="entry name" value="Bug_dom1"/>
</dbReference>
<name>A5FVJ5_ACICJ</name>
<accession>A5FVJ5</accession>
<dbReference type="AlphaFoldDB" id="A5FVJ5"/>
<evidence type="ECO:0000313" key="3">
    <source>
        <dbReference type="Proteomes" id="UP000000245"/>
    </source>
</evidence>
<gene>
    <name evidence="2" type="ordered locus">Acry_0402</name>
</gene>
<dbReference type="STRING" id="349163.Acry_0402"/>
<protein>
    <recommendedName>
        <fullName evidence="4">TRAP transporter solute receptor, TAXI family</fullName>
    </recommendedName>
</protein>
<dbReference type="HOGENOM" id="CLU_760224_0_0_5"/>
<evidence type="ECO:0008006" key="4">
    <source>
        <dbReference type="Google" id="ProtNLM"/>
    </source>
</evidence>
<dbReference type="Proteomes" id="UP000000245">
    <property type="component" value="Chromosome"/>
</dbReference>
<reference evidence="2 3" key="1">
    <citation type="submission" date="2007-05" db="EMBL/GenBank/DDBJ databases">
        <title>Complete sequence of chromosome of Acidiphilium cryptum JF-5.</title>
        <authorList>
            <consortium name="US DOE Joint Genome Institute"/>
            <person name="Copeland A."/>
            <person name="Lucas S."/>
            <person name="Lapidus A."/>
            <person name="Barry K."/>
            <person name="Detter J.C."/>
            <person name="Glavina del Rio T."/>
            <person name="Hammon N."/>
            <person name="Israni S."/>
            <person name="Dalin E."/>
            <person name="Tice H."/>
            <person name="Pitluck S."/>
            <person name="Sims D."/>
            <person name="Brettin T."/>
            <person name="Bruce D."/>
            <person name="Han C."/>
            <person name="Schmutz J."/>
            <person name="Larimer F."/>
            <person name="Land M."/>
            <person name="Hauser L."/>
            <person name="Kyrpides N."/>
            <person name="Kim E."/>
            <person name="Magnuson T."/>
            <person name="Richardson P."/>
        </authorList>
    </citation>
    <scope>NUCLEOTIDE SEQUENCE [LARGE SCALE GENOMIC DNA]</scope>
    <source>
        <strain evidence="2 3">JF-5</strain>
    </source>
</reference>
<keyword evidence="1" id="KW-0732">Signal</keyword>
<keyword evidence="3" id="KW-1185">Reference proteome</keyword>
<dbReference type="RefSeq" id="WP_011941504.1">
    <property type="nucleotide sequence ID" value="NC_009484.1"/>
</dbReference>
<feature type="chain" id="PRO_5002681296" description="TRAP transporter solute receptor, TAXI family" evidence="1">
    <location>
        <begin position="25"/>
        <end position="357"/>
    </location>
</feature>
<dbReference type="EMBL" id="CP000697">
    <property type="protein sequence ID" value="ABQ29627.1"/>
    <property type="molecule type" value="Genomic_DNA"/>
</dbReference>